<evidence type="ECO:0000313" key="2">
    <source>
        <dbReference type="Proteomes" id="UP001458880"/>
    </source>
</evidence>
<accession>A0AAW1MB20</accession>
<keyword evidence="2" id="KW-1185">Reference proteome</keyword>
<name>A0AAW1MB20_POPJA</name>
<sequence length="131" mass="15292">MIVIIASRTSFSSMLPKFLQVAREVLGTLHAPVNLENIEVHRLGRYSPNAERHRPLRIKLHSEKDVHKIIKNAKRLRENMEHQHIRISLDKTRRQTEYFKTIKKEMDARIAGGNVDLKIKYLQGIPTIVSY</sequence>
<gene>
    <name evidence="1" type="ORF">QE152_g8150</name>
</gene>
<reference evidence="1 2" key="1">
    <citation type="journal article" date="2024" name="BMC Genomics">
        <title>De novo assembly and annotation of Popillia japonica's genome with initial clues to its potential as an invasive pest.</title>
        <authorList>
            <person name="Cucini C."/>
            <person name="Boschi S."/>
            <person name="Funari R."/>
            <person name="Cardaioli E."/>
            <person name="Iannotti N."/>
            <person name="Marturano G."/>
            <person name="Paoli F."/>
            <person name="Bruttini M."/>
            <person name="Carapelli A."/>
            <person name="Frati F."/>
            <person name="Nardi F."/>
        </authorList>
    </citation>
    <scope>NUCLEOTIDE SEQUENCE [LARGE SCALE GENOMIC DNA]</scope>
    <source>
        <strain evidence="1">DMR45628</strain>
    </source>
</reference>
<protein>
    <submittedName>
        <fullName evidence="1">Uncharacterized protein</fullName>
    </submittedName>
</protein>
<dbReference type="EMBL" id="JASPKY010000063">
    <property type="protein sequence ID" value="KAK9744026.1"/>
    <property type="molecule type" value="Genomic_DNA"/>
</dbReference>
<dbReference type="Proteomes" id="UP001458880">
    <property type="component" value="Unassembled WGS sequence"/>
</dbReference>
<comment type="caution">
    <text evidence="1">The sequence shown here is derived from an EMBL/GenBank/DDBJ whole genome shotgun (WGS) entry which is preliminary data.</text>
</comment>
<proteinExistence type="predicted"/>
<organism evidence="1 2">
    <name type="scientific">Popillia japonica</name>
    <name type="common">Japanese beetle</name>
    <dbReference type="NCBI Taxonomy" id="7064"/>
    <lineage>
        <taxon>Eukaryota</taxon>
        <taxon>Metazoa</taxon>
        <taxon>Ecdysozoa</taxon>
        <taxon>Arthropoda</taxon>
        <taxon>Hexapoda</taxon>
        <taxon>Insecta</taxon>
        <taxon>Pterygota</taxon>
        <taxon>Neoptera</taxon>
        <taxon>Endopterygota</taxon>
        <taxon>Coleoptera</taxon>
        <taxon>Polyphaga</taxon>
        <taxon>Scarabaeiformia</taxon>
        <taxon>Scarabaeidae</taxon>
        <taxon>Rutelinae</taxon>
        <taxon>Popillia</taxon>
    </lineage>
</organism>
<evidence type="ECO:0000313" key="1">
    <source>
        <dbReference type="EMBL" id="KAK9744026.1"/>
    </source>
</evidence>
<dbReference type="AlphaFoldDB" id="A0AAW1MB20"/>
<dbReference type="Gene3D" id="3.30.70.1820">
    <property type="entry name" value="L1 transposable element, RRM domain"/>
    <property type="match status" value="1"/>
</dbReference>